<reference evidence="2 3" key="1">
    <citation type="submission" date="2011-04" db="EMBL/GenBank/DDBJ databases">
        <authorList>
            <person name="Muzny D."/>
            <person name="Qin X."/>
            <person name="Deng J."/>
            <person name="Jiang H."/>
            <person name="Liu Y."/>
            <person name="Qu J."/>
            <person name="Song X.-Z."/>
            <person name="Zhang L."/>
            <person name="Thornton R."/>
            <person name="Coyle M."/>
            <person name="Francisco L."/>
            <person name="Jackson L."/>
            <person name="Javaid M."/>
            <person name="Korchina V."/>
            <person name="Kovar C."/>
            <person name="Mata R."/>
            <person name="Mathew T."/>
            <person name="Ngo R."/>
            <person name="Nguyen L."/>
            <person name="Nguyen N."/>
            <person name="Okwuonu G."/>
            <person name="Ongeri F."/>
            <person name="Pham C."/>
            <person name="Simmons D."/>
            <person name="Wilczek-Boney K."/>
            <person name="Hale W."/>
            <person name="Jakkamsetti A."/>
            <person name="Pham P."/>
            <person name="Ruth R."/>
            <person name="San Lucas F."/>
            <person name="Warren J."/>
            <person name="Zhang J."/>
            <person name="Zhao Z."/>
            <person name="Zhou C."/>
            <person name="Zhu D."/>
            <person name="Lee S."/>
            <person name="Bess C."/>
            <person name="Blankenburg K."/>
            <person name="Forbes L."/>
            <person name="Fu Q."/>
            <person name="Gubbala S."/>
            <person name="Hirani K."/>
            <person name="Jayaseelan J.C."/>
            <person name="Lara F."/>
            <person name="Munidasa M."/>
            <person name="Palculict T."/>
            <person name="Patil S."/>
            <person name="Pu L.-L."/>
            <person name="Saada N."/>
            <person name="Tang L."/>
            <person name="Weissenberger G."/>
            <person name="Zhu Y."/>
            <person name="Hemphill L."/>
            <person name="Shang Y."/>
            <person name="Youmans B."/>
            <person name="Ayvaz T."/>
            <person name="Ross M."/>
            <person name="Santibanez J."/>
            <person name="Aqrawi P."/>
            <person name="Gross S."/>
            <person name="Joshi V."/>
            <person name="Fowler G."/>
            <person name="Nazareth L."/>
            <person name="Reid J."/>
            <person name="Worley K."/>
            <person name="Petrosino J."/>
            <person name="Highlander S."/>
            <person name="Gibbs R."/>
        </authorList>
    </citation>
    <scope>NUCLEOTIDE SEQUENCE [LARGE SCALE GENOMIC DNA]</scope>
    <source>
        <strain evidence="2 3">ATCC 700821</strain>
    </source>
</reference>
<dbReference type="Proteomes" id="UP000004123">
    <property type="component" value="Unassembled WGS sequence"/>
</dbReference>
<sequence length="71" mass="8390">NVTSKFIAKYFLFYLSFALTLSCFLILKVRNAGYVQNNNKKLKKTNYISLHFLLIFICVLMKKFLVGNFVW</sequence>
<evidence type="ECO:0000256" key="1">
    <source>
        <dbReference type="SAM" id="Phobius"/>
    </source>
</evidence>
<gene>
    <name evidence="2" type="ORF">HMPREF9144_0583</name>
</gene>
<accession>F9DFZ3</accession>
<name>F9DFZ3_9BACT</name>
<dbReference type="HOGENOM" id="CLU_2728289_0_0_10"/>
<feature type="transmembrane region" description="Helical" evidence="1">
    <location>
        <begin position="47"/>
        <end position="65"/>
    </location>
</feature>
<keyword evidence="1" id="KW-0472">Membrane</keyword>
<dbReference type="EMBL" id="AFPY01000023">
    <property type="protein sequence ID" value="EGQ21057.1"/>
    <property type="molecule type" value="Genomic_DNA"/>
</dbReference>
<comment type="caution">
    <text evidence="2">The sequence shown here is derived from an EMBL/GenBank/DDBJ whole genome shotgun (WGS) entry which is preliminary data.</text>
</comment>
<keyword evidence="1" id="KW-0812">Transmembrane</keyword>
<evidence type="ECO:0000313" key="3">
    <source>
        <dbReference type="Proteomes" id="UP000004123"/>
    </source>
</evidence>
<dbReference type="AlphaFoldDB" id="F9DFZ3"/>
<protein>
    <submittedName>
        <fullName evidence="2">Cytochrome b6</fullName>
    </submittedName>
</protein>
<evidence type="ECO:0000313" key="2">
    <source>
        <dbReference type="EMBL" id="EGQ21057.1"/>
    </source>
</evidence>
<proteinExistence type="predicted"/>
<organism evidence="2 3">
    <name type="scientific">Prevotella pallens ATCC 700821</name>
    <dbReference type="NCBI Taxonomy" id="997353"/>
    <lineage>
        <taxon>Bacteria</taxon>
        <taxon>Pseudomonadati</taxon>
        <taxon>Bacteroidota</taxon>
        <taxon>Bacteroidia</taxon>
        <taxon>Bacteroidales</taxon>
        <taxon>Prevotellaceae</taxon>
        <taxon>Prevotella</taxon>
    </lineage>
</organism>
<feature type="transmembrane region" description="Helical" evidence="1">
    <location>
        <begin position="6"/>
        <end position="27"/>
    </location>
</feature>
<keyword evidence="1" id="KW-1133">Transmembrane helix</keyword>
<feature type="non-terminal residue" evidence="2">
    <location>
        <position position="1"/>
    </location>
</feature>